<protein>
    <submittedName>
        <fullName evidence="1">Uncharacterized protein</fullName>
    </submittedName>
</protein>
<name>A0A5S9R9W9_MYCVN</name>
<evidence type="ECO:0000313" key="1">
    <source>
        <dbReference type="EMBL" id="CAA0136111.1"/>
    </source>
</evidence>
<sequence length="119" mass="13529">MERAEKRVDWAAVEARRRDEAARATVERIKTLRRSVFHNVARGRRDVAALRNEPDAAELLVAASNSAHDFMVLAILQKAIANRWDQVVRAGIGYFGDHPVADRIQELWNLTHTTDRTTV</sequence>
<reference evidence="1 2" key="1">
    <citation type="submission" date="2019-11" db="EMBL/GenBank/DDBJ databases">
        <authorList>
            <person name="Holert J."/>
        </authorList>
    </citation>
    <scope>NUCLEOTIDE SEQUENCE [LARGE SCALE GENOMIC DNA]</scope>
    <source>
        <strain evidence="1">BC8_1</strain>
    </source>
</reference>
<accession>A0A5S9R9W9</accession>
<organism evidence="1 2">
    <name type="scientific">Mycolicibacterium vanbaalenii</name>
    <name type="common">Mycobacterium vanbaalenii</name>
    <dbReference type="NCBI Taxonomy" id="110539"/>
    <lineage>
        <taxon>Bacteria</taxon>
        <taxon>Bacillati</taxon>
        <taxon>Actinomycetota</taxon>
        <taxon>Actinomycetes</taxon>
        <taxon>Mycobacteriales</taxon>
        <taxon>Mycobacteriaceae</taxon>
        <taxon>Mycolicibacterium</taxon>
    </lineage>
</organism>
<gene>
    <name evidence="1" type="ORF">AELLOGFF_06452</name>
</gene>
<evidence type="ECO:0000313" key="2">
    <source>
        <dbReference type="Proteomes" id="UP000430146"/>
    </source>
</evidence>
<keyword evidence="2" id="KW-1185">Reference proteome</keyword>
<dbReference type="AlphaFoldDB" id="A0A5S9R9W9"/>
<dbReference type="Proteomes" id="UP000430146">
    <property type="component" value="Unassembled WGS sequence"/>
</dbReference>
<dbReference type="EMBL" id="CACSIP010000060">
    <property type="protein sequence ID" value="CAA0136111.1"/>
    <property type="molecule type" value="Genomic_DNA"/>
</dbReference>
<proteinExistence type="predicted"/>